<dbReference type="PANTHER" id="PTHR37792">
    <property type="entry name" value="RIBONUCLEASE MRP PROTEIN SUBUNIT RMP1"/>
    <property type="match status" value="1"/>
</dbReference>
<feature type="compositionally biased region" description="Polar residues" evidence="1">
    <location>
        <begin position="228"/>
        <end position="240"/>
    </location>
</feature>
<feature type="domain" description="RNase MRP protein 1 RNA binding" evidence="2">
    <location>
        <begin position="41"/>
        <end position="139"/>
    </location>
</feature>
<protein>
    <recommendedName>
        <fullName evidence="2">RNase MRP protein 1 RNA binding domain-containing protein</fullName>
    </recommendedName>
</protein>
<feature type="region of interest" description="Disordered" evidence="1">
    <location>
        <begin position="165"/>
        <end position="195"/>
    </location>
</feature>
<feature type="compositionally biased region" description="Polar residues" evidence="1">
    <location>
        <begin position="173"/>
        <end position="187"/>
    </location>
</feature>
<organism evidence="3 4">
    <name type="scientific">Daldinia eschscholtzii</name>
    <dbReference type="NCBI Taxonomy" id="292717"/>
    <lineage>
        <taxon>Eukaryota</taxon>
        <taxon>Fungi</taxon>
        <taxon>Dikarya</taxon>
        <taxon>Ascomycota</taxon>
        <taxon>Pezizomycotina</taxon>
        <taxon>Sordariomycetes</taxon>
        <taxon>Xylariomycetidae</taxon>
        <taxon>Xylariales</taxon>
        <taxon>Hypoxylaceae</taxon>
        <taxon>Daldinia</taxon>
    </lineage>
</organism>
<dbReference type="Pfam" id="PF20945">
    <property type="entry name" value="RMP1"/>
    <property type="match status" value="1"/>
</dbReference>
<dbReference type="GO" id="GO:0000294">
    <property type="term" value="P:nuclear-transcribed mRNA catabolic process, RNase MRP-dependent"/>
    <property type="evidence" value="ECO:0007669"/>
    <property type="project" value="TreeGrafter"/>
</dbReference>
<sequence>MVPVPSTSAAGSLAPATITTSVNGNAYQDALDGLQPLLPVLRGFNHRNKNQHRRAAWWAAFGMLRRHVERLVDELLEAAAITAAASNKSKSKKRQRSDDGGGVERKVKGHVEWLRDVLVPKSDNQFATLGVVLLGVLAQVNTTCVRLVGEATVAAVAETSLGETGIATPHEPISSTTPATRITQPGTQGPKGPSCRLTMAEISIERGGSVIPRDEVARAEKLRRKNIQAGSSDLANTATIPEQDHGGDNDDDDDDDDAKTLKKQRTTTTSSKVKTKEKEGAKPAKKKKTKKGGDEFDDLFKNLF</sequence>
<reference evidence="3 4" key="1">
    <citation type="journal article" date="2024" name="Front Chem Biol">
        <title>Unveiling the potential of Daldinia eschscholtzii MFLUCC 19-0629 through bioactivity and bioinformatics studies for enhanced sustainable agriculture production.</title>
        <authorList>
            <person name="Brooks S."/>
            <person name="Weaver J.A."/>
            <person name="Klomchit A."/>
            <person name="Alharthi S.A."/>
            <person name="Onlamun T."/>
            <person name="Nurani R."/>
            <person name="Vong T.K."/>
            <person name="Alberti F."/>
            <person name="Greco C."/>
        </authorList>
    </citation>
    <scope>NUCLEOTIDE SEQUENCE [LARGE SCALE GENOMIC DNA]</scope>
    <source>
        <strain evidence="3">MFLUCC 19-0629</strain>
    </source>
</reference>
<comment type="caution">
    <text evidence="3">The sequence shown here is derived from an EMBL/GenBank/DDBJ whole genome shotgun (WGS) entry which is preliminary data.</text>
</comment>
<accession>A0AAX6MBR3</accession>
<evidence type="ECO:0000313" key="4">
    <source>
        <dbReference type="Proteomes" id="UP001369815"/>
    </source>
</evidence>
<dbReference type="GO" id="GO:0042134">
    <property type="term" value="F:rRNA primary transcript binding"/>
    <property type="evidence" value="ECO:0007669"/>
    <property type="project" value="InterPro"/>
</dbReference>
<dbReference type="EMBL" id="JBANMG010000008">
    <property type="protein sequence ID" value="KAK6950090.1"/>
    <property type="molecule type" value="Genomic_DNA"/>
</dbReference>
<dbReference type="AlphaFoldDB" id="A0AAX6MBR3"/>
<name>A0AAX6MBR3_9PEZI</name>
<dbReference type="GO" id="GO:0000466">
    <property type="term" value="P:maturation of 5.8S rRNA from tricistronic rRNA transcript (SSU-rRNA, 5.8S rRNA, LSU-rRNA)"/>
    <property type="evidence" value="ECO:0007669"/>
    <property type="project" value="TreeGrafter"/>
</dbReference>
<proteinExistence type="predicted"/>
<keyword evidence="4" id="KW-1185">Reference proteome</keyword>
<dbReference type="InterPro" id="IPR047204">
    <property type="entry name" value="RMP1_RBD"/>
</dbReference>
<evidence type="ECO:0000259" key="2">
    <source>
        <dbReference type="Pfam" id="PF20945"/>
    </source>
</evidence>
<dbReference type="InterPro" id="IPR047205">
    <property type="entry name" value="RMP1"/>
</dbReference>
<evidence type="ECO:0000256" key="1">
    <source>
        <dbReference type="SAM" id="MobiDB-lite"/>
    </source>
</evidence>
<gene>
    <name evidence="3" type="ORF">Daesc_008416</name>
</gene>
<evidence type="ECO:0000313" key="3">
    <source>
        <dbReference type="EMBL" id="KAK6950090.1"/>
    </source>
</evidence>
<dbReference type="CDD" id="cd22573">
    <property type="entry name" value="RMP1_RBD"/>
    <property type="match status" value="1"/>
</dbReference>
<dbReference type="GO" id="GO:0000172">
    <property type="term" value="C:ribonuclease MRP complex"/>
    <property type="evidence" value="ECO:0007669"/>
    <property type="project" value="InterPro"/>
</dbReference>
<feature type="region of interest" description="Disordered" evidence="1">
    <location>
        <begin position="227"/>
        <end position="296"/>
    </location>
</feature>
<dbReference type="Proteomes" id="UP001369815">
    <property type="component" value="Unassembled WGS sequence"/>
</dbReference>
<dbReference type="PANTHER" id="PTHR37792:SF1">
    <property type="entry name" value="RIBONUCLEASE MRP PROTEIN SUBUNIT RMP1"/>
    <property type="match status" value="1"/>
</dbReference>